<dbReference type="Gene3D" id="2.60.40.10">
    <property type="entry name" value="Immunoglobulins"/>
    <property type="match status" value="1"/>
</dbReference>
<dbReference type="GO" id="GO:0016740">
    <property type="term" value="F:transferase activity"/>
    <property type="evidence" value="ECO:0007669"/>
    <property type="project" value="UniProtKB-KW"/>
</dbReference>
<dbReference type="AlphaFoldDB" id="A0A7I8DT42"/>
<accession>A0A7I8DT42</accession>
<evidence type="ECO:0000256" key="2">
    <source>
        <dbReference type="ARBA" id="ARBA00022679"/>
    </source>
</evidence>
<dbReference type="InterPro" id="IPR050979">
    <property type="entry name" value="LD-transpeptidase"/>
</dbReference>
<name>A0A7I8DT42_9FIRM</name>
<dbReference type="InterPro" id="IPR038063">
    <property type="entry name" value="Transpep_catalytic_dom"/>
</dbReference>
<evidence type="ECO:0000259" key="8">
    <source>
        <dbReference type="PROSITE" id="PS52029"/>
    </source>
</evidence>
<evidence type="ECO:0000256" key="4">
    <source>
        <dbReference type="ARBA" id="ARBA00022984"/>
    </source>
</evidence>
<dbReference type="CDD" id="cd16913">
    <property type="entry name" value="YkuD_like"/>
    <property type="match status" value="1"/>
</dbReference>
<proteinExistence type="predicted"/>
<feature type="active site" description="Nucleophile" evidence="6">
    <location>
        <position position="137"/>
    </location>
</feature>
<evidence type="ECO:0000313" key="9">
    <source>
        <dbReference type="EMBL" id="BCK00402.1"/>
    </source>
</evidence>
<dbReference type="InterPro" id="IPR005490">
    <property type="entry name" value="LD_TPept_cat_dom"/>
</dbReference>
<dbReference type="InterPro" id="IPR013783">
    <property type="entry name" value="Ig-like_fold"/>
</dbReference>
<feature type="chain" id="PRO_5029759306" description="L,D-TPase catalytic domain-containing protein" evidence="7">
    <location>
        <begin position="32"/>
        <end position="529"/>
    </location>
</feature>
<gene>
    <name evidence="9" type="ORF">bsdcttw_34420</name>
</gene>
<feature type="signal peptide" evidence="7">
    <location>
        <begin position="1"/>
        <end position="31"/>
    </location>
</feature>
<sequence length="529" mass="57737">MTHSKQTIRKIMILSIAALMISFFSPIKTQANDNKTYYIKVNKQQNCVTVYEKDKNGNYTVPVRAMVCSVGADTPLGVFKTPAKYRWKLLMGDVWGQYSTRIVRGILFHSVWYYEMDASTLSAAQYNKLGTTASHGCVRLAVEDAKWIYDNCPLGTTVEIYNGKEPGPLGKPTAIKLASGSGWDPTDPDPRNPYTKKAPAINVAEKKTVEWGSKVNLYDGVKAVSTTGVDISGSIKAEGKVDSFTAGNYKVTYTVSDSLGKKISKTVLYTVKPCKAAPVIKGVADHVIGKDTVVNKTYALKGVSAYLSVKKLASKDIKVTINKAGDSEYRINYSIKAENNKTGKASATVYIDSAPPILDGMTFKNITKEQLAAGQTAILKLAREGITVGDDFTELTPSDVKITVEPKEDYAYLVHYEVADKVGNITKETVQYTYFDGVRMEGISNRTDIPGDTTIDDTMALTGIQAFNSDNTGYTGPITVSIQTDDNKNYEITYTITEPDGKEVSVTCYYTLASEAMVQSTDSNQASGN</sequence>
<comment type="pathway">
    <text evidence="1 6">Cell wall biogenesis; peptidoglycan biosynthesis.</text>
</comment>
<organism evidence="9 10">
    <name type="scientific">Anaerocolumna chitinilytica</name>
    <dbReference type="NCBI Taxonomy" id="1727145"/>
    <lineage>
        <taxon>Bacteria</taxon>
        <taxon>Bacillati</taxon>
        <taxon>Bacillota</taxon>
        <taxon>Clostridia</taxon>
        <taxon>Lachnospirales</taxon>
        <taxon>Lachnospiraceae</taxon>
        <taxon>Anaerocolumna</taxon>
    </lineage>
</organism>
<dbReference type="GO" id="GO:0071972">
    <property type="term" value="F:peptidoglycan L,D-transpeptidase activity"/>
    <property type="evidence" value="ECO:0007669"/>
    <property type="project" value="TreeGrafter"/>
</dbReference>
<dbReference type="GO" id="GO:0071555">
    <property type="term" value="P:cell wall organization"/>
    <property type="evidence" value="ECO:0007669"/>
    <property type="project" value="UniProtKB-UniRule"/>
</dbReference>
<dbReference type="EMBL" id="AP023368">
    <property type="protein sequence ID" value="BCK00402.1"/>
    <property type="molecule type" value="Genomic_DNA"/>
</dbReference>
<dbReference type="Gene3D" id="2.40.440.10">
    <property type="entry name" value="L,D-transpeptidase catalytic domain-like"/>
    <property type="match status" value="1"/>
</dbReference>
<dbReference type="PANTHER" id="PTHR30582">
    <property type="entry name" value="L,D-TRANSPEPTIDASE"/>
    <property type="match status" value="1"/>
</dbReference>
<dbReference type="Pfam" id="PF03734">
    <property type="entry name" value="YkuD"/>
    <property type="match status" value="1"/>
</dbReference>
<feature type="active site" description="Proton donor/acceptor" evidence="6">
    <location>
        <position position="109"/>
    </location>
</feature>
<keyword evidence="5 6" id="KW-0961">Cell wall biogenesis/degradation</keyword>
<protein>
    <recommendedName>
        <fullName evidence="8">L,D-TPase catalytic domain-containing protein</fullName>
    </recommendedName>
</protein>
<evidence type="ECO:0000256" key="3">
    <source>
        <dbReference type="ARBA" id="ARBA00022960"/>
    </source>
</evidence>
<dbReference type="SUPFAM" id="SSF141523">
    <property type="entry name" value="L,D-transpeptidase catalytic domain-like"/>
    <property type="match status" value="1"/>
</dbReference>
<keyword evidence="7" id="KW-0732">Signal</keyword>
<keyword evidence="10" id="KW-1185">Reference proteome</keyword>
<keyword evidence="4 6" id="KW-0573">Peptidoglycan synthesis</keyword>
<evidence type="ECO:0000256" key="6">
    <source>
        <dbReference type="PROSITE-ProRule" id="PRU01373"/>
    </source>
</evidence>
<dbReference type="GO" id="GO:0008360">
    <property type="term" value="P:regulation of cell shape"/>
    <property type="evidence" value="ECO:0007669"/>
    <property type="project" value="UniProtKB-UniRule"/>
</dbReference>
<dbReference type="GO" id="GO:0005576">
    <property type="term" value="C:extracellular region"/>
    <property type="evidence" value="ECO:0007669"/>
    <property type="project" value="TreeGrafter"/>
</dbReference>
<dbReference type="InterPro" id="IPR032179">
    <property type="entry name" value="Cry22Aa_Ig-like"/>
</dbReference>
<dbReference type="UniPathway" id="UPA00219"/>
<dbReference type="PROSITE" id="PS52029">
    <property type="entry name" value="LD_TPASE"/>
    <property type="match status" value="1"/>
</dbReference>
<dbReference type="Proteomes" id="UP000515703">
    <property type="component" value="Chromosome"/>
</dbReference>
<dbReference type="KEGG" id="acht:bsdcttw_34420"/>
<dbReference type="Pfam" id="PF16403">
    <property type="entry name" value="Bact_surface_Ig-like"/>
    <property type="match status" value="1"/>
</dbReference>
<evidence type="ECO:0000256" key="5">
    <source>
        <dbReference type="ARBA" id="ARBA00023316"/>
    </source>
</evidence>
<feature type="domain" description="L,D-TPase catalytic" evidence="8">
    <location>
        <begin position="37"/>
        <end position="161"/>
    </location>
</feature>
<keyword evidence="3 6" id="KW-0133">Cell shape</keyword>
<dbReference type="RefSeq" id="WP_185256077.1">
    <property type="nucleotide sequence ID" value="NZ_AP023368.1"/>
</dbReference>
<reference evidence="9 10" key="1">
    <citation type="submission" date="2020-08" db="EMBL/GenBank/DDBJ databases">
        <title>Draft genome sequencing of an Anaerocolumna strain isolated from anoxic soil subjected to BSD treatment.</title>
        <authorList>
            <person name="Uek A."/>
            <person name="Tonouchi A."/>
        </authorList>
    </citation>
    <scope>NUCLEOTIDE SEQUENCE [LARGE SCALE GENOMIC DNA]</scope>
    <source>
        <strain evidence="9 10">CTTW</strain>
    </source>
</reference>
<reference evidence="9 10" key="2">
    <citation type="submission" date="2020-08" db="EMBL/GenBank/DDBJ databases">
        <authorList>
            <person name="Ueki A."/>
            <person name="Tonouchi A."/>
        </authorList>
    </citation>
    <scope>NUCLEOTIDE SEQUENCE [LARGE SCALE GENOMIC DNA]</scope>
    <source>
        <strain evidence="9 10">CTTW</strain>
    </source>
</reference>
<dbReference type="PANTHER" id="PTHR30582:SF2">
    <property type="entry name" value="L,D-TRANSPEPTIDASE YCIB-RELATED"/>
    <property type="match status" value="1"/>
</dbReference>
<evidence type="ECO:0000313" key="10">
    <source>
        <dbReference type="Proteomes" id="UP000515703"/>
    </source>
</evidence>
<evidence type="ECO:0000256" key="7">
    <source>
        <dbReference type="SAM" id="SignalP"/>
    </source>
</evidence>
<evidence type="ECO:0000256" key="1">
    <source>
        <dbReference type="ARBA" id="ARBA00004752"/>
    </source>
</evidence>
<keyword evidence="2" id="KW-0808">Transferase</keyword>
<dbReference type="GO" id="GO:0018104">
    <property type="term" value="P:peptidoglycan-protein cross-linking"/>
    <property type="evidence" value="ECO:0007669"/>
    <property type="project" value="TreeGrafter"/>
</dbReference>